<gene>
    <name evidence="4" type="primary">fliE</name>
    <name evidence="6" type="ORF">SAMN02910432_00762</name>
</gene>
<comment type="subcellular location">
    <subcellularLocation>
        <location evidence="1 4">Bacterial flagellum basal body</location>
    </subcellularLocation>
</comment>
<evidence type="ECO:0000256" key="1">
    <source>
        <dbReference type="ARBA" id="ARBA00004117"/>
    </source>
</evidence>
<accession>A0A1I2QPV8</accession>
<name>A0A1I2QPV8_9LACO</name>
<sequence>MNSISGLGNYQNQLSKITGLSDGQNQISKTDAKSFGSVLEKAIAGLNSNMNTLDQGTNGMISGTESDLGKVMINMTEAQLSLETAVQVRNKVIEAYNDIKNMQF</sequence>
<dbReference type="PANTHER" id="PTHR34653">
    <property type="match status" value="1"/>
</dbReference>
<comment type="similarity">
    <text evidence="2 4">Belongs to the FliE family.</text>
</comment>
<dbReference type="InterPro" id="IPR001624">
    <property type="entry name" value="FliE"/>
</dbReference>
<dbReference type="GeneID" id="29801908"/>
<keyword evidence="6" id="KW-0969">Cilium</keyword>
<evidence type="ECO:0000256" key="4">
    <source>
        <dbReference type="HAMAP-Rule" id="MF_00724"/>
    </source>
</evidence>
<evidence type="ECO:0000256" key="3">
    <source>
        <dbReference type="ARBA" id="ARBA00023143"/>
    </source>
</evidence>
<proteinExistence type="inferred from homology"/>
<keyword evidence="6" id="KW-0282">Flagellum</keyword>
<dbReference type="GO" id="GO:0071973">
    <property type="term" value="P:bacterial-type flagellum-dependent cell motility"/>
    <property type="evidence" value="ECO:0007669"/>
    <property type="project" value="InterPro"/>
</dbReference>
<protein>
    <recommendedName>
        <fullName evidence="4 5">Flagellar hook-basal body complex protein FliE</fullName>
    </recommendedName>
</protein>
<dbReference type="NCBIfam" id="TIGR00205">
    <property type="entry name" value="fliE"/>
    <property type="match status" value="1"/>
</dbReference>
<keyword evidence="6" id="KW-0966">Cell projection</keyword>
<dbReference type="GO" id="GO:0003774">
    <property type="term" value="F:cytoskeletal motor activity"/>
    <property type="evidence" value="ECO:0007669"/>
    <property type="project" value="InterPro"/>
</dbReference>
<dbReference type="Pfam" id="PF02049">
    <property type="entry name" value="FliE"/>
    <property type="match status" value="1"/>
</dbReference>
<dbReference type="Proteomes" id="UP000182635">
    <property type="component" value="Unassembled WGS sequence"/>
</dbReference>
<dbReference type="GO" id="GO:0009425">
    <property type="term" value="C:bacterial-type flagellum basal body"/>
    <property type="evidence" value="ECO:0007669"/>
    <property type="project" value="UniProtKB-SubCell"/>
</dbReference>
<evidence type="ECO:0000256" key="2">
    <source>
        <dbReference type="ARBA" id="ARBA00009272"/>
    </source>
</evidence>
<evidence type="ECO:0000256" key="5">
    <source>
        <dbReference type="NCBIfam" id="TIGR00205"/>
    </source>
</evidence>
<dbReference type="PANTHER" id="PTHR34653:SF1">
    <property type="entry name" value="FLAGELLAR HOOK-BASAL BODY COMPLEX PROTEIN FLIE"/>
    <property type="match status" value="1"/>
</dbReference>
<organism evidence="6 7">
    <name type="scientific">Ligilactobacillus ruminis DSM 20403 = NBRC 102161</name>
    <dbReference type="NCBI Taxonomy" id="1423798"/>
    <lineage>
        <taxon>Bacteria</taxon>
        <taxon>Bacillati</taxon>
        <taxon>Bacillota</taxon>
        <taxon>Bacilli</taxon>
        <taxon>Lactobacillales</taxon>
        <taxon>Lactobacillaceae</taxon>
        <taxon>Ligilactobacillus</taxon>
    </lineage>
</organism>
<evidence type="ECO:0000313" key="7">
    <source>
        <dbReference type="Proteomes" id="UP000182635"/>
    </source>
</evidence>
<dbReference type="EMBL" id="FOPI01000010">
    <property type="protein sequence ID" value="SFG30374.1"/>
    <property type="molecule type" value="Genomic_DNA"/>
</dbReference>
<reference evidence="7" key="1">
    <citation type="submission" date="2016-10" db="EMBL/GenBank/DDBJ databases">
        <authorList>
            <person name="Varghese N."/>
            <person name="Submissions S."/>
        </authorList>
    </citation>
    <scope>NUCLEOTIDE SEQUENCE [LARGE SCALE GENOMIC DNA]</scope>
    <source>
        <strain evidence="7">DSM 20403</strain>
    </source>
</reference>
<dbReference type="RefSeq" id="WP_014074002.1">
    <property type="nucleotide sequence ID" value="NZ_AYYL01000007.1"/>
</dbReference>
<dbReference type="GO" id="GO:0005198">
    <property type="term" value="F:structural molecule activity"/>
    <property type="evidence" value="ECO:0007669"/>
    <property type="project" value="UniProtKB-UniRule"/>
</dbReference>
<keyword evidence="3 4" id="KW-0975">Bacterial flagellum</keyword>
<dbReference type="HAMAP" id="MF_00724">
    <property type="entry name" value="FliE"/>
    <property type="match status" value="1"/>
</dbReference>
<dbReference type="OrthoDB" id="9812413at2"/>
<evidence type="ECO:0000313" key="6">
    <source>
        <dbReference type="EMBL" id="SFG30374.1"/>
    </source>
</evidence>
<dbReference type="PRINTS" id="PR01006">
    <property type="entry name" value="FLGHOOKFLIE"/>
</dbReference>
<dbReference type="AlphaFoldDB" id="A0A1I2QPV8"/>